<evidence type="ECO:0000259" key="2">
    <source>
        <dbReference type="Pfam" id="PF13524"/>
    </source>
</evidence>
<gene>
    <name evidence="3" type="ORF">DPRO_4025</name>
</gene>
<reference evidence="4" key="1">
    <citation type="submission" date="2017-09" db="EMBL/GenBank/DDBJ databases">
        <authorList>
            <person name="Regsiter A."/>
            <person name="William W."/>
        </authorList>
    </citation>
    <scope>NUCLEOTIDE SEQUENCE [LARGE SCALE GENOMIC DNA]</scope>
    <source>
        <strain evidence="4">500-1</strain>
    </source>
</reference>
<proteinExistence type="predicted"/>
<dbReference type="InterPro" id="IPR055259">
    <property type="entry name" value="YkvP/CgeB_Glyco_trans-like"/>
</dbReference>
<evidence type="ECO:0000313" key="4">
    <source>
        <dbReference type="Proteomes" id="UP000219215"/>
    </source>
</evidence>
<dbReference type="EMBL" id="LT907975">
    <property type="protein sequence ID" value="SOB60944.1"/>
    <property type="molecule type" value="Genomic_DNA"/>
</dbReference>
<feature type="domain" description="Spore protein YkvP/CgeB glycosyl transferase-like" evidence="2">
    <location>
        <begin position="420"/>
        <end position="551"/>
    </location>
</feature>
<dbReference type="Proteomes" id="UP000219215">
    <property type="component" value="Chromosome DPRO"/>
</dbReference>
<protein>
    <submittedName>
        <fullName evidence="3">CgeB family protein</fullName>
    </submittedName>
</protein>
<dbReference type="RefSeq" id="WP_097013603.1">
    <property type="nucleotide sequence ID" value="NZ_LT907975.1"/>
</dbReference>
<sequence length="559" mass="63563">MTRETYTAEYLEESSAPDVRIRIDSKTWHMWGRKSLERESSLVKSIHGDSLPVLIGSGIGEALSILVDQGRPVAVVDQETAIHTATGLHKKYSANPYVFWIKEESAENAMHALRQWQKDHGSAPLQPIAIPLYLRLNREYYGALVNTIESSSTNNFWEAARYPKFQEAKPRVLFIDSDYFLCDEITAAFKRLELPFQLLTLGNTDVGTQSFIESLLRAVVDFKPDYVFTVNHFGLDREGKLAELLQELQLPLASWFVDNPHLILHEYAHPATQNTVIFTYDAGNEEMLRRKGFDNVHYMPLATDPHRFAPQQSKTAPADWVCDVSFVGNSMLSAVSNSLKDAVLPPQLQMQYEKVAADFGKSGELNVASFLASGYPEWDTAFKEMETTDKRLALESLLTWEATRQYRLNCVSQLLEFCPLIVGDNGWKSQLPQTPRWRHLSAIDYYKELPAFYQQSSINFNCTSQQMKGAVNQRVFDVPATGSFLITDHREQIENLFDIGTEVVVYRNPEEIPGLIKKYLSNPTARAVITSAARRRILAEHTYEVRLSSIIDIMRKTFA</sequence>
<dbReference type="InterPro" id="IPR024542">
    <property type="entry name" value="YkvP_N"/>
</dbReference>
<dbReference type="OrthoDB" id="9179708at2"/>
<organism evidence="3 4">
    <name type="scientific">Pseudodesulfovibrio profundus</name>
    <dbReference type="NCBI Taxonomy" id="57320"/>
    <lineage>
        <taxon>Bacteria</taxon>
        <taxon>Pseudomonadati</taxon>
        <taxon>Thermodesulfobacteriota</taxon>
        <taxon>Desulfovibrionia</taxon>
        <taxon>Desulfovibrionales</taxon>
        <taxon>Desulfovibrionaceae</taxon>
    </lineage>
</organism>
<dbReference type="AlphaFoldDB" id="A0A2C8FEP8"/>
<dbReference type="Pfam" id="PF13524">
    <property type="entry name" value="Glyco_trans_1_2"/>
    <property type="match status" value="1"/>
</dbReference>
<evidence type="ECO:0000259" key="1">
    <source>
        <dbReference type="Pfam" id="PF12996"/>
    </source>
</evidence>
<dbReference type="KEGG" id="pprf:DPRO_4025"/>
<feature type="domain" description="Spore protein YkvP N-terminal" evidence="1">
    <location>
        <begin position="254"/>
        <end position="331"/>
    </location>
</feature>
<dbReference type="Pfam" id="PF12996">
    <property type="entry name" value="DUF3880"/>
    <property type="match status" value="1"/>
</dbReference>
<keyword evidence="4" id="KW-1185">Reference proteome</keyword>
<accession>A0A2C8FEP8</accession>
<name>A0A2C8FEP8_9BACT</name>
<evidence type="ECO:0000313" key="3">
    <source>
        <dbReference type="EMBL" id="SOB60944.1"/>
    </source>
</evidence>